<accession>A0ABR0CDA3</accession>
<name>A0ABR0CDA3_PURLI</name>
<comment type="caution">
    <text evidence="2">The sequence shown here is derived from an EMBL/GenBank/DDBJ whole genome shotgun (WGS) entry which is preliminary data.</text>
</comment>
<feature type="compositionally biased region" description="Basic residues" evidence="1">
    <location>
        <begin position="139"/>
        <end position="163"/>
    </location>
</feature>
<protein>
    <submittedName>
        <fullName evidence="2">Uncharacterized protein</fullName>
    </submittedName>
</protein>
<feature type="region of interest" description="Disordered" evidence="1">
    <location>
        <begin position="95"/>
        <end position="166"/>
    </location>
</feature>
<dbReference type="Proteomes" id="UP001287286">
    <property type="component" value="Unassembled WGS sequence"/>
</dbReference>
<dbReference type="EMBL" id="JAWRVI010000003">
    <property type="protein sequence ID" value="KAK4094406.1"/>
    <property type="molecule type" value="Genomic_DNA"/>
</dbReference>
<reference evidence="2 3" key="1">
    <citation type="journal article" date="2024" name="Microbiol. Resour. Announc.">
        <title>Genome annotations for the ascomycete fungi Trichoderma harzianum, Trichoderma aggressivum, and Purpureocillium lilacinum.</title>
        <authorList>
            <person name="Beijen E.P.W."/>
            <person name="Ohm R.A."/>
        </authorList>
    </citation>
    <scope>NUCLEOTIDE SEQUENCE [LARGE SCALE GENOMIC DNA]</scope>
    <source>
        <strain evidence="2 3">CBS 150709</strain>
    </source>
</reference>
<keyword evidence="3" id="KW-1185">Reference proteome</keyword>
<feature type="region of interest" description="Disordered" evidence="1">
    <location>
        <begin position="44"/>
        <end position="71"/>
    </location>
</feature>
<sequence length="187" mass="20179">MPNVAKRAARYLLHMWLARPPGTHACPRAAMQPTRGTAFMRDPISRDAGRGEGGAQCLPTPPSIRRGDTKESYEGMELGLAVGFCCYRRRRTEAPGSRAGVRMNHRVPTTRLGTPGRPQISGAEAGDSAGRTAPPGGRPRQRAARPRRRQPSALRAKRSSRARHSGDTLSCLVLPAAALFLGPGCHR</sequence>
<organism evidence="2 3">
    <name type="scientific">Purpureocillium lilacinum</name>
    <name type="common">Paecilomyces lilacinus</name>
    <dbReference type="NCBI Taxonomy" id="33203"/>
    <lineage>
        <taxon>Eukaryota</taxon>
        <taxon>Fungi</taxon>
        <taxon>Dikarya</taxon>
        <taxon>Ascomycota</taxon>
        <taxon>Pezizomycotina</taxon>
        <taxon>Sordariomycetes</taxon>
        <taxon>Hypocreomycetidae</taxon>
        <taxon>Hypocreales</taxon>
        <taxon>Ophiocordycipitaceae</taxon>
        <taxon>Purpureocillium</taxon>
    </lineage>
</organism>
<evidence type="ECO:0000313" key="3">
    <source>
        <dbReference type="Proteomes" id="UP001287286"/>
    </source>
</evidence>
<evidence type="ECO:0000313" key="2">
    <source>
        <dbReference type="EMBL" id="KAK4094406.1"/>
    </source>
</evidence>
<evidence type="ECO:0000256" key="1">
    <source>
        <dbReference type="SAM" id="MobiDB-lite"/>
    </source>
</evidence>
<gene>
    <name evidence="2" type="ORF">Purlil1_1011</name>
</gene>
<proteinExistence type="predicted"/>